<name>A0ABW3PFH5_9PROT</name>
<proteinExistence type="predicted"/>
<feature type="transmembrane region" description="Helical" evidence="1">
    <location>
        <begin position="40"/>
        <end position="60"/>
    </location>
</feature>
<feature type="transmembrane region" description="Helical" evidence="1">
    <location>
        <begin position="117"/>
        <end position="143"/>
    </location>
</feature>
<evidence type="ECO:0000256" key="1">
    <source>
        <dbReference type="SAM" id="Phobius"/>
    </source>
</evidence>
<keyword evidence="1" id="KW-0812">Transmembrane</keyword>
<dbReference type="InterPro" id="IPR018692">
    <property type="entry name" value="DUF2189"/>
</dbReference>
<gene>
    <name evidence="2" type="ORF">ACFQ2T_11500</name>
</gene>
<dbReference type="RefSeq" id="WP_379034548.1">
    <property type="nucleotide sequence ID" value="NZ_JBHTLN010000002.1"/>
</dbReference>
<dbReference type="EMBL" id="JBHTLN010000002">
    <property type="protein sequence ID" value="MFD1123133.1"/>
    <property type="molecule type" value="Genomic_DNA"/>
</dbReference>
<keyword evidence="1" id="KW-1133">Transmembrane helix</keyword>
<organism evidence="2 3">
    <name type="scientific">Methylophilus flavus</name>
    <dbReference type="NCBI Taxonomy" id="640084"/>
    <lineage>
        <taxon>Bacteria</taxon>
        <taxon>Pseudomonadati</taxon>
        <taxon>Pseudomonadota</taxon>
        <taxon>Betaproteobacteria</taxon>
        <taxon>Nitrosomonadales</taxon>
        <taxon>Methylophilaceae</taxon>
        <taxon>Methylophilus</taxon>
    </lineage>
</organism>
<dbReference type="Pfam" id="PF09955">
    <property type="entry name" value="DUF2189"/>
    <property type="match status" value="1"/>
</dbReference>
<keyword evidence="3" id="KW-1185">Reference proteome</keyword>
<feature type="transmembrane region" description="Helical" evidence="1">
    <location>
        <begin position="218"/>
        <end position="245"/>
    </location>
</feature>
<protein>
    <submittedName>
        <fullName evidence="2">DUF2189 domain-containing protein</fullName>
    </submittedName>
</protein>
<evidence type="ECO:0000313" key="2">
    <source>
        <dbReference type="EMBL" id="MFD1123133.1"/>
    </source>
</evidence>
<keyword evidence="1" id="KW-0472">Membrane</keyword>
<accession>A0ABW3PFH5</accession>
<dbReference type="Proteomes" id="UP001597206">
    <property type="component" value="Unassembled WGS sequence"/>
</dbReference>
<evidence type="ECO:0000313" key="3">
    <source>
        <dbReference type="Proteomes" id="UP001597206"/>
    </source>
</evidence>
<reference evidence="3" key="1">
    <citation type="journal article" date="2019" name="Int. J. Syst. Evol. Microbiol.">
        <title>The Global Catalogue of Microorganisms (GCM) 10K type strain sequencing project: providing services to taxonomists for standard genome sequencing and annotation.</title>
        <authorList>
            <consortium name="The Broad Institute Genomics Platform"/>
            <consortium name="The Broad Institute Genome Sequencing Center for Infectious Disease"/>
            <person name="Wu L."/>
            <person name="Ma J."/>
        </authorList>
    </citation>
    <scope>NUCLEOTIDE SEQUENCE [LARGE SCALE GENOMIC DNA]</scope>
    <source>
        <strain evidence="3">CCUG 58411</strain>
    </source>
</reference>
<sequence>MSRSRVIETSNVDAQIKVKKHLHPAMVIDWLHAGVEDTHLGGWASLFYGFAFTITGILIHAFFAENYWLLAGLTTGFFLIGPFLATGLYDISRRIALGQTPSLLPSLTAWLPNLVNIALFAAFLLIALVTWTQLSFIIFAYYFNHQLPTFIDIVFNVLTFKQPIFTLVYFSVGGLFAALTFAISVIAIPLMLDSNTSAGTAAWASLRVCLRNPGVMSLWAFCIVVLIGVGFATSFLGLIVTMPVAGHASWHVYRSVIEVQR</sequence>
<feature type="transmembrane region" description="Helical" evidence="1">
    <location>
        <begin position="67"/>
        <end position="89"/>
    </location>
</feature>
<feature type="transmembrane region" description="Helical" evidence="1">
    <location>
        <begin position="164"/>
        <end position="188"/>
    </location>
</feature>
<comment type="caution">
    <text evidence="2">The sequence shown here is derived from an EMBL/GenBank/DDBJ whole genome shotgun (WGS) entry which is preliminary data.</text>
</comment>